<evidence type="ECO:0000313" key="1">
    <source>
        <dbReference type="EMBL" id="KAK6362244.1"/>
    </source>
</evidence>
<proteinExistence type="predicted"/>
<organism evidence="1 2">
    <name type="scientific">Orbilia blumenaviensis</name>
    <dbReference type="NCBI Taxonomy" id="1796055"/>
    <lineage>
        <taxon>Eukaryota</taxon>
        <taxon>Fungi</taxon>
        <taxon>Dikarya</taxon>
        <taxon>Ascomycota</taxon>
        <taxon>Pezizomycotina</taxon>
        <taxon>Orbiliomycetes</taxon>
        <taxon>Orbiliales</taxon>
        <taxon>Orbiliaceae</taxon>
        <taxon>Orbilia</taxon>
    </lineage>
</organism>
<accession>A0AAV9VM64</accession>
<reference evidence="1 2" key="1">
    <citation type="submission" date="2019-10" db="EMBL/GenBank/DDBJ databases">
        <authorList>
            <person name="Palmer J.M."/>
        </authorList>
    </citation>
    <scope>NUCLEOTIDE SEQUENCE [LARGE SCALE GENOMIC DNA]</scope>
    <source>
        <strain evidence="1 2">TWF730</strain>
    </source>
</reference>
<comment type="caution">
    <text evidence="1">The sequence shown here is derived from an EMBL/GenBank/DDBJ whole genome shotgun (WGS) entry which is preliminary data.</text>
</comment>
<dbReference type="EMBL" id="JAVHNS010000002">
    <property type="protein sequence ID" value="KAK6362244.1"/>
    <property type="molecule type" value="Genomic_DNA"/>
</dbReference>
<protein>
    <submittedName>
        <fullName evidence="1">Uncharacterized protein</fullName>
    </submittedName>
</protein>
<gene>
    <name evidence="1" type="ORF">TWF730_005941</name>
</gene>
<keyword evidence="2" id="KW-1185">Reference proteome</keyword>
<sequence>MVKYRPKHILGWVPVTLQQFLTPSVLLFLYLLTHDQASGTPVGGSLLTGIANLAKSEVLNSREWDKLTVDNDHIVAELKEITDIASDFQDGGIVSERSELLLDEYYSYQAGFLCEILERLHIATAELEDFALKLLEFYKVPRREIENVQTAFDSLDQSVKAIMNIQVRDIGWKPQVPQESKSWIGIPGQTGTTGGRSPQDNTLDTSVVMKLQMGNSAIGNSNSAALGNSLIADATPRYSSRGYIEGWGGSRKLKERFNICDLVDGIAYFLKNDIFDYDAIFTWVWGKKNLFGGEVLINTEHPNQIEQTLSVAINDLVKARRRLKEYVGNLVEEIISVPSLHAVKFPERLPRFQKRTEKVLDIVEEFKAASDMWAKVLRRLSVSIERIANDRIRSAFASKVKDGGIKAQAGRDSMVGRPGGVVK</sequence>
<name>A0AAV9VM64_9PEZI</name>
<dbReference type="Proteomes" id="UP001373714">
    <property type="component" value="Unassembled WGS sequence"/>
</dbReference>
<evidence type="ECO:0000313" key="2">
    <source>
        <dbReference type="Proteomes" id="UP001373714"/>
    </source>
</evidence>
<dbReference type="AlphaFoldDB" id="A0AAV9VM64"/>